<evidence type="ECO:0000313" key="8">
    <source>
        <dbReference type="Proteomes" id="UP000663937"/>
    </source>
</evidence>
<dbReference type="AlphaFoldDB" id="A0A8A4ZFK7"/>
<evidence type="ECO:0000256" key="1">
    <source>
        <dbReference type="ARBA" id="ARBA00009054"/>
    </source>
</evidence>
<evidence type="ECO:0000256" key="5">
    <source>
        <dbReference type="SAM" id="Coils"/>
    </source>
</evidence>
<evidence type="ECO:0000256" key="2">
    <source>
        <dbReference type="ARBA" id="ARBA00023186"/>
    </source>
</evidence>
<dbReference type="PANTHER" id="PTHR21237">
    <property type="entry name" value="GRPE PROTEIN"/>
    <property type="match status" value="1"/>
</dbReference>
<dbReference type="HAMAP" id="MF_01151">
    <property type="entry name" value="GrpE"/>
    <property type="match status" value="1"/>
</dbReference>
<dbReference type="Gene3D" id="2.30.22.10">
    <property type="entry name" value="Head domain of nucleotide exchange factor GrpE"/>
    <property type="match status" value="1"/>
</dbReference>
<dbReference type="InterPro" id="IPR000740">
    <property type="entry name" value="GrpE"/>
</dbReference>
<dbReference type="SUPFAM" id="SSF51064">
    <property type="entry name" value="Head domain of nucleotide exchange factor GrpE"/>
    <property type="match status" value="1"/>
</dbReference>
<feature type="region of interest" description="Disordered" evidence="6">
    <location>
        <begin position="1"/>
        <end position="48"/>
    </location>
</feature>
<comment type="subcellular location">
    <subcellularLocation>
        <location evidence="3">Cytoplasm</location>
    </subcellularLocation>
</comment>
<dbReference type="EMBL" id="CP071868">
    <property type="protein sequence ID" value="QTE29326.1"/>
    <property type="molecule type" value="Genomic_DNA"/>
</dbReference>
<dbReference type="GO" id="GO:0051082">
    <property type="term" value="F:unfolded protein binding"/>
    <property type="evidence" value="ECO:0007669"/>
    <property type="project" value="TreeGrafter"/>
</dbReference>
<dbReference type="Gene3D" id="3.90.20.20">
    <property type="match status" value="1"/>
</dbReference>
<feature type="compositionally biased region" description="Low complexity" evidence="6">
    <location>
        <begin position="14"/>
        <end position="34"/>
    </location>
</feature>
<comment type="subunit">
    <text evidence="3">Homodimer.</text>
</comment>
<dbReference type="Pfam" id="PF01025">
    <property type="entry name" value="GrpE"/>
    <property type="match status" value="1"/>
</dbReference>
<dbReference type="SUPFAM" id="SSF58014">
    <property type="entry name" value="Coiled-coil domain of nucleotide exchange factor GrpE"/>
    <property type="match status" value="1"/>
</dbReference>
<keyword evidence="3" id="KW-0346">Stress response</keyword>
<dbReference type="GO" id="GO:0000774">
    <property type="term" value="F:adenyl-nucleotide exchange factor activity"/>
    <property type="evidence" value="ECO:0007669"/>
    <property type="project" value="InterPro"/>
</dbReference>
<name>A0A8A4ZFK7_9MICO</name>
<evidence type="ECO:0000256" key="6">
    <source>
        <dbReference type="SAM" id="MobiDB-lite"/>
    </source>
</evidence>
<dbReference type="KEGG" id="psic:J4E96_18970"/>
<gene>
    <name evidence="3 7" type="primary">grpE</name>
    <name evidence="7" type="ORF">J4E96_18970</name>
</gene>
<dbReference type="GO" id="GO:0005737">
    <property type="term" value="C:cytoplasm"/>
    <property type="evidence" value="ECO:0007669"/>
    <property type="project" value="UniProtKB-SubCell"/>
</dbReference>
<sequence length="195" mass="20574">MTEHPGTNDGGDGQPDPAADPAAQPAGSQPAGGAEPDPLAGLDFEPGGSDAELLGANALAEELLADLQRVQAEYVNYRKRVERDRTVARDQAVTGVVEALIPVLDDIEAARRHNELDGTPFATIAEKLETTLGRFGWEAYGEVGEVFDPAVHEALMHQHSDDVAEPTVSIVMQVGHRVGGRVVRAARVAVADPDA</sequence>
<keyword evidence="8" id="KW-1185">Reference proteome</keyword>
<protein>
    <recommendedName>
        <fullName evidence="3">Protein GrpE</fullName>
    </recommendedName>
    <alternativeName>
        <fullName evidence="3">HSP-70 cofactor</fullName>
    </alternativeName>
</protein>
<proteinExistence type="inferred from homology"/>
<comment type="similarity">
    <text evidence="1 3 4">Belongs to the GrpE family.</text>
</comment>
<keyword evidence="2 3" id="KW-0143">Chaperone</keyword>
<evidence type="ECO:0000256" key="3">
    <source>
        <dbReference type="HAMAP-Rule" id="MF_01151"/>
    </source>
</evidence>
<dbReference type="GO" id="GO:0042803">
    <property type="term" value="F:protein homodimerization activity"/>
    <property type="evidence" value="ECO:0007669"/>
    <property type="project" value="InterPro"/>
</dbReference>
<dbReference type="GO" id="GO:0051087">
    <property type="term" value="F:protein-folding chaperone binding"/>
    <property type="evidence" value="ECO:0007669"/>
    <property type="project" value="InterPro"/>
</dbReference>
<organism evidence="7 8">
    <name type="scientific">Pengzhenrongella sicca</name>
    <dbReference type="NCBI Taxonomy" id="2819238"/>
    <lineage>
        <taxon>Bacteria</taxon>
        <taxon>Bacillati</taxon>
        <taxon>Actinomycetota</taxon>
        <taxon>Actinomycetes</taxon>
        <taxon>Micrococcales</taxon>
        <taxon>Pengzhenrongella</taxon>
    </lineage>
</organism>
<feature type="coiled-coil region" evidence="5">
    <location>
        <begin position="53"/>
        <end position="80"/>
    </location>
</feature>
<dbReference type="CDD" id="cd00446">
    <property type="entry name" value="GrpE"/>
    <property type="match status" value="1"/>
</dbReference>
<dbReference type="PANTHER" id="PTHR21237:SF23">
    <property type="entry name" value="GRPE PROTEIN HOMOLOG, MITOCHONDRIAL"/>
    <property type="match status" value="1"/>
</dbReference>
<dbReference type="InterPro" id="IPR009012">
    <property type="entry name" value="GrpE_head"/>
</dbReference>
<reference evidence="7" key="1">
    <citation type="submission" date="2021-03" db="EMBL/GenBank/DDBJ databases">
        <title>Pengzhenrongella sicca gen. nov., sp. nov., a new member of suborder Micrococcineae isolated from High-Arctic tundra soil.</title>
        <authorList>
            <person name="Peng F."/>
        </authorList>
    </citation>
    <scope>NUCLEOTIDE SEQUENCE</scope>
    <source>
        <strain evidence="7">LRZ-2</strain>
    </source>
</reference>
<dbReference type="GO" id="GO:0006457">
    <property type="term" value="P:protein folding"/>
    <property type="evidence" value="ECO:0007669"/>
    <property type="project" value="InterPro"/>
</dbReference>
<keyword evidence="3" id="KW-0963">Cytoplasm</keyword>
<dbReference type="RefSeq" id="WP_227423600.1">
    <property type="nucleotide sequence ID" value="NZ_CP071868.1"/>
</dbReference>
<keyword evidence="5" id="KW-0175">Coiled coil</keyword>
<accession>A0A8A4ZFK7</accession>
<evidence type="ECO:0000256" key="4">
    <source>
        <dbReference type="RuleBase" id="RU004478"/>
    </source>
</evidence>
<dbReference type="Proteomes" id="UP000663937">
    <property type="component" value="Chromosome"/>
</dbReference>
<dbReference type="PRINTS" id="PR00773">
    <property type="entry name" value="GRPEPROTEIN"/>
</dbReference>
<comment type="function">
    <text evidence="3">Participates actively in the response to hyperosmotic and heat shock by preventing the aggregation of stress-denatured proteins, in association with DnaK and GrpE. It is the nucleotide exchange factor for DnaK and may function as a thermosensor. Unfolded proteins bind initially to DnaJ; upon interaction with the DnaJ-bound protein, DnaK hydrolyzes its bound ATP, resulting in the formation of a stable complex. GrpE releases ADP from DnaK; ATP binding to DnaK triggers the release of the substrate protein, thus completing the reaction cycle. Several rounds of ATP-dependent interactions between DnaJ, DnaK and GrpE are required for fully efficient folding.</text>
</comment>
<evidence type="ECO:0000313" key="7">
    <source>
        <dbReference type="EMBL" id="QTE29326.1"/>
    </source>
</evidence>
<dbReference type="InterPro" id="IPR013805">
    <property type="entry name" value="GrpE_CC"/>
</dbReference>